<evidence type="ECO:0000313" key="1">
    <source>
        <dbReference type="Proteomes" id="UP000887579"/>
    </source>
</evidence>
<proteinExistence type="predicted"/>
<evidence type="ECO:0000313" key="2">
    <source>
        <dbReference type="WBParaSite" id="ES5_v2.g682.t1"/>
    </source>
</evidence>
<sequence length="258" mass="30015">MQSSTSKLGNIRHVSTTLKSLGSLVGVSHQENAFSQISVAASPQKLYRSVNLNLPPMYCPTAQRPVKIYSFPTPDKVIIEAPTILSLLIEKVEPLTIIAPIVDPNQSAKLPMIAGPRMLTIRRKKMKKHKRRKRYNRDWFKYQKYHRQKKLKAEKVFRARMNDLMKSLENFDPMEHVTDTIKRAKREWSSDLTPSGKKKYPHWSEVMTIEELYNIEKSDYIDKRAGLPNEEDAQQIAQLRQKYELQYSRKTKVDGNNE</sequence>
<dbReference type="WBParaSite" id="ES5_v2.g682.t1">
    <property type="protein sequence ID" value="ES5_v2.g682.t1"/>
    <property type="gene ID" value="ES5_v2.g682"/>
</dbReference>
<accession>A0AC34GQS0</accession>
<reference evidence="2" key="1">
    <citation type="submission" date="2022-11" db="UniProtKB">
        <authorList>
            <consortium name="WormBaseParasite"/>
        </authorList>
    </citation>
    <scope>IDENTIFICATION</scope>
</reference>
<protein>
    <submittedName>
        <fullName evidence="2">Mitochondrial mRNA-processing protein COX24 C-terminal domain-containing protein</fullName>
    </submittedName>
</protein>
<name>A0AC34GQS0_9BILA</name>
<organism evidence="1 2">
    <name type="scientific">Panagrolaimus sp. ES5</name>
    <dbReference type="NCBI Taxonomy" id="591445"/>
    <lineage>
        <taxon>Eukaryota</taxon>
        <taxon>Metazoa</taxon>
        <taxon>Ecdysozoa</taxon>
        <taxon>Nematoda</taxon>
        <taxon>Chromadorea</taxon>
        <taxon>Rhabditida</taxon>
        <taxon>Tylenchina</taxon>
        <taxon>Panagrolaimomorpha</taxon>
        <taxon>Panagrolaimoidea</taxon>
        <taxon>Panagrolaimidae</taxon>
        <taxon>Panagrolaimus</taxon>
    </lineage>
</organism>
<dbReference type="Proteomes" id="UP000887579">
    <property type="component" value="Unplaced"/>
</dbReference>